<dbReference type="PANTHER" id="PTHR19959:SF119">
    <property type="entry name" value="FUNGAL LIPASE-LIKE DOMAIN-CONTAINING PROTEIN"/>
    <property type="match status" value="1"/>
</dbReference>
<gene>
    <name evidence="2" type="ORF">J0X13_01025</name>
</gene>
<evidence type="ECO:0000313" key="3">
    <source>
        <dbReference type="Proteomes" id="UP000664163"/>
    </source>
</evidence>
<dbReference type="Proteomes" id="UP000664163">
    <property type="component" value="Unassembled WGS sequence"/>
</dbReference>
<organism evidence="2 3">
    <name type="scientific">[Muricauda] lutisoli</name>
    <dbReference type="NCBI Taxonomy" id="2816035"/>
    <lineage>
        <taxon>Bacteria</taxon>
        <taxon>Pseudomonadati</taxon>
        <taxon>Bacteroidota</taxon>
        <taxon>Flavobacteriia</taxon>
        <taxon>Flavobacteriales</taxon>
        <taxon>Flavobacteriaceae</taxon>
        <taxon>Allomuricauda</taxon>
    </lineage>
</organism>
<dbReference type="Pfam" id="PF13374">
    <property type="entry name" value="TPR_10"/>
    <property type="match status" value="1"/>
</dbReference>
<dbReference type="RefSeq" id="WP_207069637.1">
    <property type="nucleotide sequence ID" value="NZ_JAFLND010000001.1"/>
</dbReference>
<dbReference type="PROSITE" id="PS50005">
    <property type="entry name" value="TPR"/>
    <property type="match status" value="3"/>
</dbReference>
<dbReference type="Pfam" id="PF13181">
    <property type="entry name" value="TPR_8"/>
    <property type="match status" value="1"/>
</dbReference>
<dbReference type="SUPFAM" id="SSF48452">
    <property type="entry name" value="TPR-like"/>
    <property type="match status" value="3"/>
</dbReference>
<feature type="repeat" description="TPR" evidence="1">
    <location>
        <begin position="130"/>
        <end position="163"/>
    </location>
</feature>
<evidence type="ECO:0000256" key="1">
    <source>
        <dbReference type="PROSITE-ProRule" id="PRU00339"/>
    </source>
</evidence>
<name>A0ABS3ESI4_9FLAO</name>
<dbReference type="PANTHER" id="PTHR19959">
    <property type="entry name" value="KINESIN LIGHT CHAIN"/>
    <property type="match status" value="1"/>
</dbReference>
<dbReference type="Gene3D" id="1.25.40.10">
    <property type="entry name" value="Tetratricopeptide repeat domain"/>
    <property type="match status" value="4"/>
</dbReference>
<keyword evidence="1" id="KW-0802">TPR repeat</keyword>
<comment type="caution">
    <text evidence="2">The sequence shown here is derived from an EMBL/GenBank/DDBJ whole genome shotgun (WGS) entry which is preliminary data.</text>
</comment>
<feature type="repeat" description="TPR" evidence="1">
    <location>
        <begin position="311"/>
        <end position="344"/>
    </location>
</feature>
<dbReference type="InterPro" id="IPR019734">
    <property type="entry name" value="TPR_rpt"/>
</dbReference>
<accession>A0ABS3ESI4</accession>
<proteinExistence type="predicted"/>
<dbReference type="SMART" id="SM00028">
    <property type="entry name" value="TPR"/>
    <property type="match status" value="9"/>
</dbReference>
<dbReference type="InterPro" id="IPR011990">
    <property type="entry name" value="TPR-like_helical_dom_sf"/>
</dbReference>
<dbReference type="Pfam" id="PF13424">
    <property type="entry name" value="TPR_12"/>
    <property type="match status" value="1"/>
</dbReference>
<dbReference type="EMBL" id="JAFLND010000001">
    <property type="protein sequence ID" value="MBO0329110.1"/>
    <property type="molecule type" value="Genomic_DNA"/>
</dbReference>
<sequence>MRLSFAEQIQNANVLLHENEVERSIENYQEALQMASDPMQKLHLNSILGRLYQRTKSPKKAIEAFNNALTLMEGDPNLGTSIDRASILNNIAAIQSETEKVKAIENYKKSSAIYAEAVEKGKIDYYPHLANTQFALAEVYAKKNDFYFAKKYYKEAIKIYENLKDRAYIKLRASAHYQLGNIYTEEFNLFDAKVHYMKAQTLFENLIEEGYETLKPYLAAVLNNLAVTFNAMEEPEKSLQYYDMALKAYQELSDRNFDVFQPYVASTFNSLGIVHSEMQNFDQAIQNISEAVDRYNELADARPQEYTHYLATGLHNLGLFHFELRNYDKAMCHFDQALEIRKKLASEQPEDFDADYCATALNLVELYQSELENKVDFNFKVKALQLLADVEIRLGKYVDNLPVIKNMKNDLQHYLDYFTSINEERLSLHHVLRKVNNLKEQIDETIYPKEKMVFQKEIMKLLKYTLNQYSSNDRLKYELALAHVNMSWLQLRLKEFHKAEQTILDAPIMESPLLSLTCNLAHSYLLKDQTDKAMVLYEELSEKVNNQNESYMEIILKDFETLRRDGIDHDGFKTVTERFK</sequence>
<keyword evidence="3" id="KW-1185">Reference proteome</keyword>
<protein>
    <submittedName>
        <fullName evidence="2">Tetratricopeptide repeat protein</fullName>
    </submittedName>
</protein>
<feature type="repeat" description="TPR" evidence="1">
    <location>
        <begin position="265"/>
        <end position="298"/>
    </location>
</feature>
<evidence type="ECO:0000313" key="2">
    <source>
        <dbReference type="EMBL" id="MBO0329110.1"/>
    </source>
</evidence>
<reference evidence="2 3" key="1">
    <citation type="submission" date="2021-03" db="EMBL/GenBank/DDBJ databases">
        <title>Muricauda sp. CAU 1631 isolated from Incheon.</title>
        <authorList>
            <person name="Kim W."/>
        </authorList>
    </citation>
    <scope>NUCLEOTIDE SEQUENCE [LARGE SCALE GENOMIC DNA]</scope>
    <source>
        <strain evidence="2 3">CAU 1631</strain>
    </source>
</reference>